<dbReference type="PANTHER" id="PTHR35568:SF1">
    <property type="entry name" value="TRANSCRIPTIONAL REGULATOR DAUR"/>
    <property type="match status" value="1"/>
</dbReference>
<dbReference type="InterPro" id="IPR039445">
    <property type="entry name" value="DauR-like_HTH"/>
</dbReference>
<gene>
    <name evidence="3" type="ORF">DFR60_12443</name>
</gene>
<dbReference type="EMBL" id="QJKD01000024">
    <property type="protein sequence ID" value="PXX45588.1"/>
    <property type="molecule type" value="Genomic_DNA"/>
</dbReference>
<feature type="domain" description="Transcriptional regulator DauR-like HTH" evidence="2">
    <location>
        <begin position="154"/>
        <end position="215"/>
    </location>
</feature>
<evidence type="ECO:0000313" key="3">
    <source>
        <dbReference type="EMBL" id="PXX45588.1"/>
    </source>
</evidence>
<dbReference type="Pfam" id="PF13309">
    <property type="entry name" value="HTH_22"/>
    <property type="match status" value="1"/>
</dbReference>
<protein>
    <submittedName>
        <fullName evidence="3">Putative transcriptional regulator YheO</fullName>
    </submittedName>
</protein>
<dbReference type="RefSeq" id="WP_110326178.1">
    <property type="nucleotide sequence ID" value="NZ_QJKD01000024.1"/>
</dbReference>
<dbReference type="InterPro" id="IPR013559">
    <property type="entry name" value="YheO"/>
</dbReference>
<accession>A0A2V3XYR7</accession>
<keyword evidence="4" id="KW-1185">Reference proteome</keyword>
<dbReference type="AlphaFoldDB" id="A0A2V3XYR7"/>
<proteinExistence type="predicted"/>
<reference evidence="3 4" key="1">
    <citation type="submission" date="2018-05" db="EMBL/GenBank/DDBJ databases">
        <title>Genomic Encyclopedia of Type Strains, Phase IV (KMG-IV): sequencing the most valuable type-strain genomes for metagenomic binning, comparative biology and taxonomic classification.</title>
        <authorList>
            <person name="Goeker M."/>
        </authorList>
    </citation>
    <scope>NUCLEOTIDE SEQUENCE [LARGE SCALE GENOMIC DNA]</scope>
    <source>
        <strain evidence="3 4">DSM 24995</strain>
    </source>
</reference>
<comment type="caution">
    <text evidence="3">The sequence shown here is derived from an EMBL/GenBank/DDBJ whole genome shotgun (WGS) entry which is preliminary data.</text>
</comment>
<dbReference type="Proteomes" id="UP000248057">
    <property type="component" value="Unassembled WGS sequence"/>
</dbReference>
<sequence>MAQGNVVFTPEDHLILESYKTVVEGLAEYLGDGYELVLHSLENLDSSVIKIINGHYTGRTEGAPVTDLALTMLNRIQTEGLSGHISYYTHNKKGEPLKSSTITIEGTNGKVIGLLCINFYLNTSVETFLSGFLPRAADHSFESENYADNPQELVNRAVTAAQAKVEADQSILPSLKKREVIAQLEEQGIFQFKESVPLVADILGLSRNTVYLHLRNLRKN</sequence>
<dbReference type="InterPro" id="IPR039446">
    <property type="entry name" value="DauR-like"/>
</dbReference>
<feature type="domain" description="YheO-like" evidence="1">
    <location>
        <begin position="16"/>
        <end position="122"/>
    </location>
</feature>
<evidence type="ECO:0000259" key="1">
    <source>
        <dbReference type="Pfam" id="PF08348"/>
    </source>
</evidence>
<organism evidence="3 4">
    <name type="scientific">Hungatella effluvii</name>
    <dbReference type="NCBI Taxonomy" id="1096246"/>
    <lineage>
        <taxon>Bacteria</taxon>
        <taxon>Bacillati</taxon>
        <taxon>Bacillota</taxon>
        <taxon>Clostridia</taxon>
        <taxon>Lachnospirales</taxon>
        <taxon>Lachnospiraceae</taxon>
        <taxon>Hungatella</taxon>
    </lineage>
</organism>
<evidence type="ECO:0000259" key="2">
    <source>
        <dbReference type="Pfam" id="PF13309"/>
    </source>
</evidence>
<dbReference type="Pfam" id="PF08348">
    <property type="entry name" value="PAS_6"/>
    <property type="match status" value="1"/>
</dbReference>
<dbReference type="GeneID" id="86064706"/>
<evidence type="ECO:0000313" key="4">
    <source>
        <dbReference type="Proteomes" id="UP000248057"/>
    </source>
</evidence>
<dbReference type="PANTHER" id="PTHR35568">
    <property type="entry name" value="TRANSCRIPTIONAL REGULATOR DAUR"/>
    <property type="match status" value="1"/>
</dbReference>
<name>A0A2V3XYR7_9FIRM</name>